<sequence>MSDAIAAPTGLPQSAIAPAAGPKLDHGIHPGGVIAFLLVLVAGLAYALYSLVTDMNAVGQSPLAIGAFVLLGLALLIALAFEFVNGFHDTANAVATVIYTHSMPPLVAVIWSGAFNFLGVMLSSGAVAYAIVTLLPVELILQVGSSAGYAMIFALLIAAILWNLGTWAFGLPNSSSHALIGSVIGVGLANQLMAPEGQATSGVDWAQALGVFKALLFSPVIGFIAAALLLLALKFTVRRKDLYEAPKGETPPPLWIRSLLILTCTLVSFFHGGNDGQKGMGLIMLILIGAAPTAYALNRTMSDDTTPAFIQTSQNASMVFASHAGNAPKPDAAEARKQVSEALKSKDLNQPAVYGALAALSTDIADNVKAYGAIKQVPAAATSNLRNDMYLAADAIRLLPKNGATFSEAEAGTLKAYTGLLNDGTRYIPTWVKVCVALALGLGTMVGWKRIVVTVGEKIGKTHLTYAQGASAEMVAAGTIGLAELYGLPVSTTHILSSGVAGTMAANGSGLQMSTVRNMALAWVLTLPAAITLAGVLFFILRHVF</sequence>
<comment type="catalytic activity">
    <reaction evidence="10">
        <text>phosphate(in) + H(+)(in) = phosphate(out) + H(+)(out)</text>
        <dbReference type="Rhea" id="RHEA:29939"/>
        <dbReference type="ChEBI" id="CHEBI:15378"/>
        <dbReference type="ChEBI" id="CHEBI:43474"/>
    </reaction>
</comment>
<feature type="transmembrane region" description="Helical" evidence="11">
    <location>
        <begin position="33"/>
        <end position="52"/>
    </location>
</feature>
<evidence type="ECO:0000313" key="12">
    <source>
        <dbReference type="EMBL" id="CAA2100570.1"/>
    </source>
</evidence>
<dbReference type="Pfam" id="PF01384">
    <property type="entry name" value="PHO4"/>
    <property type="match status" value="1"/>
</dbReference>
<dbReference type="GO" id="GO:0015293">
    <property type="term" value="F:symporter activity"/>
    <property type="evidence" value="ECO:0007669"/>
    <property type="project" value="UniProtKB-KW"/>
</dbReference>
<evidence type="ECO:0000256" key="3">
    <source>
        <dbReference type="ARBA" id="ARBA00022448"/>
    </source>
</evidence>
<keyword evidence="7" id="KW-0769">Symport</keyword>
<evidence type="ECO:0000256" key="7">
    <source>
        <dbReference type="ARBA" id="ARBA00022847"/>
    </source>
</evidence>
<feature type="transmembrane region" description="Helical" evidence="11">
    <location>
        <begin position="214"/>
        <end position="233"/>
    </location>
</feature>
<evidence type="ECO:0000256" key="8">
    <source>
        <dbReference type="ARBA" id="ARBA00022989"/>
    </source>
</evidence>
<evidence type="ECO:0000256" key="11">
    <source>
        <dbReference type="RuleBase" id="RU363058"/>
    </source>
</evidence>
<keyword evidence="9 11" id="KW-0472">Membrane</keyword>
<feature type="transmembrane region" description="Helical" evidence="11">
    <location>
        <begin position="254"/>
        <end position="273"/>
    </location>
</feature>
<organism evidence="12">
    <name type="scientific">Methylobacterium bullatum</name>
    <dbReference type="NCBI Taxonomy" id="570505"/>
    <lineage>
        <taxon>Bacteria</taxon>
        <taxon>Pseudomonadati</taxon>
        <taxon>Pseudomonadota</taxon>
        <taxon>Alphaproteobacteria</taxon>
        <taxon>Hyphomicrobiales</taxon>
        <taxon>Methylobacteriaceae</taxon>
        <taxon>Methylobacterium</taxon>
    </lineage>
</organism>
<dbReference type="PANTHER" id="PTHR11101">
    <property type="entry name" value="PHOSPHATE TRANSPORTER"/>
    <property type="match status" value="1"/>
</dbReference>
<keyword evidence="8 11" id="KW-1133">Transmembrane helix</keyword>
<protein>
    <recommendedName>
        <fullName evidence="11">Phosphate transporter</fullName>
    </recommendedName>
</protein>
<dbReference type="AlphaFoldDB" id="A0A679IPQ3"/>
<dbReference type="InterPro" id="IPR001204">
    <property type="entry name" value="Phos_transporter"/>
</dbReference>
<evidence type="ECO:0000256" key="1">
    <source>
        <dbReference type="ARBA" id="ARBA00004651"/>
    </source>
</evidence>
<feature type="transmembrane region" description="Helical" evidence="11">
    <location>
        <begin position="64"/>
        <end position="88"/>
    </location>
</feature>
<evidence type="ECO:0000256" key="2">
    <source>
        <dbReference type="ARBA" id="ARBA00005342"/>
    </source>
</evidence>
<reference evidence="12" key="1">
    <citation type="submission" date="2019-12" db="EMBL/GenBank/DDBJ databases">
        <authorList>
            <person name="Cremers G."/>
        </authorList>
    </citation>
    <scope>NUCLEOTIDE SEQUENCE</scope>
    <source>
        <strain evidence="12">Mbul1</strain>
    </source>
</reference>
<evidence type="ECO:0000256" key="9">
    <source>
        <dbReference type="ARBA" id="ARBA00023136"/>
    </source>
</evidence>
<feature type="transmembrane region" description="Helical" evidence="11">
    <location>
        <begin position="520"/>
        <end position="541"/>
    </location>
</feature>
<keyword evidence="3 11" id="KW-0813">Transport</keyword>
<keyword evidence="4" id="KW-1003">Cell membrane</keyword>
<evidence type="ECO:0000256" key="10">
    <source>
        <dbReference type="ARBA" id="ARBA00047348"/>
    </source>
</evidence>
<evidence type="ECO:0000256" key="6">
    <source>
        <dbReference type="ARBA" id="ARBA00022692"/>
    </source>
</evidence>
<gene>
    <name evidence="12" type="primary">pitA_1</name>
    <name evidence="12" type="ORF">MBUL_00738</name>
</gene>
<keyword evidence="6 11" id="KW-0812">Transmembrane</keyword>
<comment type="similarity">
    <text evidence="2">Belongs to the inorganic phosphate transporter (PiT) (TC 2.A.20) family. Pit subfamily.</text>
</comment>
<evidence type="ECO:0000256" key="4">
    <source>
        <dbReference type="ARBA" id="ARBA00022475"/>
    </source>
</evidence>
<evidence type="ECO:0000256" key="5">
    <source>
        <dbReference type="ARBA" id="ARBA00022592"/>
    </source>
</evidence>
<comment type="subcellular location">
    <subcellularLocation>
        <location evidence="1">Cell membrane</location>
        <topology evidence="1">Multi-pass membrane protein</topology>
    </subcellularLocation>
    <subcellularLocation>
        <location evidence="11">Membrane</location>
        <topology evidence="11">Multi-pass membrane protein</topology>
    </subcellularLocation>
</comment>
<accession>A0A679IPQ3</accession>
<dbReference type="GO" id="GO:0005886">
    <property type="term" value="C:plasma membrane"/>
    <property type="evidence" value="ECO:0007669"/>
    <property type="project" value="UniProtKB-SubCell"/>
</dbReference>
<feature type="transmembrane region" description="Helical" evidence="11">
    <location>
        <begin position="147"/>
        <end position="169"/>
    </location>
</feature>
<feature type="transmembrane region" description="Helical" evidence="11">
    <location>
        <begin position="108"/>
        <end position="135"/>
    </location>
</feature>
<dbReference type="EMBL" id="LR743504">
    <property type="protein sequence ID" value="CAA2100570.1"/>
    <property type="molecule type" value="Genomic_DNA"/>
</dbReference>
<dbReference type="GO" id="GO:0005315">
    <property type="term" value="F:phosphate transmembrane transporter activity"/>
    <property type="evidence" value="ECO:0007669"/>
    <property type="project" value="InterPro"/>
</dbReference>
<feature type="transmembrane region" description="Helical" evidence="11">
    <location>
        <begin position="279"/>
        <end position="297"/>
    </location>
</feature>
<proteinExistence type="inferred from homology"/>
<dbReference type="PANTHER" id="PTHR11101:SF65">
    <property type="entry name" value="LOW-AFFINITY INORGANIC PHOSPHATE TRANSPORTER PITA-RELATED"/>
    <property type="match status" value="1"/>
</dbReference>
<keyword evidence="5 11" id="KW-0592">Phosphate transport</keyword>
<name>A0A679IPQ3_9HYPH</name>
<dbReference type="GO" id="GO:0035435">
    <property type="term" value="P:phosphate ion transmembrane transport"/>
    <property type="evidence" value="ECO:0007669"/>
    <property type="project" value="TreeGrafter"/>
</dbReference>